<dbReference type="InterPro" id="IPR039646">
    <property type="entry name" value="ZNHIT2"/>
</dbReference>
<dbReference type="CDD" id="cd23024">
    <property type="entry name" value="zf-HIT_ZNHIT2-3"/>
    <property type="match status" value="1"/>
</dbReference>
<dbReference type="PANTHER" id="PTHR15555">
    <property type="entry name" value="ZINC FINGER HIT DOMAIN CONTAINING PROTEIN 2 PROTEIN FON -RELATED"/>
    <property type="match status" value="1"/>
</dbReference>
<proteinExistence type="predicted"/>
<evidence type="ECO:0000313" key="3">
    <source>
        <dbReference type="EMBL" id="KAF6153668.1"/>
    </source>
</evidence>
<evidence type="ECO:0000313" key="4">
    <source>
        <dbReference type="Proteomes" id="UP000541444"/>
    </source>
</evidence>
<dbReference type="Pfam" id="PF04438">
    <property type="entry name" value="zf-HIT"/>
    <property type="match status" value="1"/>
</dbReference>
<organism evidence="3 4">
    <name type="scientific">Kingdonia uniflora</name>
    <dbReference type="NCBI Taxonomy" id="39325"/>
    <lineage>
        <taxon>Eukaryota</taxon>
        <taxon>Viridiplantae</taxon>
        <taxon>Streptophyta</taxon>
        <taxon>Embryophyta</taxon>
        <taxon>Tracheophyta</taxon>
        <taxon>Spermatophyta</taxon>
        <taxon>Magnoliopsida</taxon>
        <taxon>Ranunculales</taxon>
        <taxon>Circaeasteraceae</taxon>
        <taxon>Kingdonia</taxon>
    </lineage>
</organism>
<keyword evidence="1" id="KW-0862">Zinc</keyword>
<dbReference type="PROSITE" id="PS51083">
    <property type="entry name" value="ZF_HIT"/>
    <property type="match status" value="1"/>
</dbReference>
<reference evidence="3 4" key="1">
    <citation type="journal article" date="2020" name="IScience">
        <title>Genome Sequencing of the Endangered Kingdonia uniflora (Circaeasteraceae, Ranunculales) Reveals Potential Mechanisms of Evolutionary Specialization.</title>
        <authorList>
            <person name="Sun Y."/>
            <person name="Deng T."/>
            <person name="Zhang A."/>
            <person name="Moore M.J."/>
            <person name="Landis J.B."/>
            <person name="Lin N."/>
            <person name="Zhang H."/>
            <person name="Zhang X."/>
            <person name="Huang J."/>
            <person name="Zhang X."/>
            <person name="Sun H."/>
            <person name="Wang H."/>
        </authorList>
    </citation>
    <scope>NUCLEOTIDE SEQUENCE [LARGE SCALE GENOMIC DNA]</scope>
    <source>
        <strain evidence="3">TB1705</strain>
        <tissue evidence="3">Leaf</tissue>
    </source>
</reference>
<dbReference type="SUPFAM" id="SSF144232">
    <property type="entry name" value="HIT/MYND zinc finger-like"/>
    <property type="match status" value="1"/>
</dbReference>
<dbReference type="EMBL" id="JACGCM010001557">
    <property type="protein sequence ID" value="KAF6153668.1"/>
    <property type="molecule type" value="Genomic_DNA"/>
</dbReference>
<accession>A0A7J7MG13</accession>
<dbReference type="Proteomes" id="UP000541444">
    <property type="component" value="Unassembled WGS sequence"/>
</dbReference>
<name>A0A7J7MG13_9MAGN</name>
<evidence type="ECO:0000259" key="2">
    <source>
        <dbReference type="PROSITE" id="PS51083"/>
    </source>
</evidence>
<sequence>MAEEVIVSEKPSTSFQALATTKTICRVCQKQFSQYTCPRCNSRYCSLQCYKTHSLRCTESFMRENVEEELRQIQPDDKMKQKMVEILKRFHSEEEETDLMDEDDDSSLSVETIQKILSGNQICLDDLNAEEMKTFRRAVASGELSKLIEPWEPWWLKSSATKISLSHEGTQLIKPLCQQSSPVGNHLNEIPPGPENPLLPISKLSSTQPSPFLAFHMVDIIYSYCFTLRLYNGDHQSDPLGVAMVMLSISLVLVKGEHLETVSKALAHPLEQTCSPAYNHAGGLKFGMGLLDDIISLLKLGGPALVCSLCDLRRLIEAGEREVMSEKLSKLKRAAMKGKFKFAERKLYYMMCWVHEQPNEAWSSLSAIVEVEKKSLAAMTHGGNKKPVNMDAEGQTRSKVLIEEVQ</sequence>
<dbReference type="InterPro" id="IPR007529">
    <property type="entry name" value="Znf_HIT"/>
</dbReference>
<keyword evidence="1" id="KW-0863">Zinc-finger</keyword>
<protein>
    <recommendedName>
        <fullName evidence="2">HIT-type domain-containing protein</fullName>
    </recommendedName>
</protein>
<evidence type="ECO:0000256" key="1">
    <source>
        <dbReference type="PROSITE-ProRule" id="PRU00453"/>
    </source>
</evidence>
<keyword evidence="4" id="KW-1185">Reference proteome</keyword>
<dbReference type="AlphaFoldDB" id="A0A7J7MG13"/>
<dbReference type="Gene3D" id="3.30.60.190">
    <property type="match status" value="1"/>
</dbReference>
<dbReference type="OrthoDB" id="18412at2759"/>
<dbReference type="GO" id="GO:0008270">
    <property type="term" value="F:zinc ion binding"/>
    <property type="evidence" value="ECO:0007669"/>
    <property type="project" value="UniProtKB-UniRule"/>
</dbReference>
<gene>
    <name evidence="3" type="ORF">GIB67_000901</name>
</gene>
<comment type="caution">
    <text evidence="3">The sequence shown here is derived from an EMBL/GenBank/DDBJ whole genome shotgun (WGS) entry which is preliminary data.</text>
</comment>
<keyword evidence="1" id="KW-0479">Metal-binding</keyword>
<feature type="domain" description="HIT-type" evidence="2">
    <location>
        <begin position="25"/>
        <end position="57"/>
    </location>
</feature>
<dbReference type="PANTHER" id="PTHR15555:SF0">
    <property type="entry name" value="ZINC FINGER HIT DOMAIN-CONTAINING PROTEIN 2"/>
    <property type="match status" value="1"/>
</dbReference>